<reference evidence="10" key="1">
    <citation type="journal article" date="2019" name="Int. J. Syst. Evol. Microbiol.">
        <title>The Global Catalogue of Microorganisms (GCM) 10K type strain sequencing project: providing services to taxonomists for standard genome sequencing and annotation.</title>
        <authorList>
            <consortium name="The Broad Institute Genomics Platform"/>
            <consortium name="The Broad Institute Genome Sequencing Center for Infectious Disease"/>
            <person name="Wu L."/>
            <person name="Ma J."/>
        </authorList>
    </citation>
    <scope>NUCLEOTIDE SEQUENCE [LARGE SCALE GENOMIC DNA]</scope>
    <source>
        <strain evidence="10">JCM 17555</strain>
    </source>
</reference>
<dbReference type="PANTHER" id="PTHR11839:SF18">
    <property type="entry name" value="NUDIX HYDROLASE DOMAIN-CONTAINING PROTEIN"/>
    <property type="match status" value="1"/>
</dbReference>
<dbReference type="PANTHER" id="PTHR11839">
    <property type="entry name" value="UDP/ADP-SUGAR PYROPHOSPHATASE"/>
    <property type="match status" value="1"/>
</dbReference>
<accession>A0ABP7NPC2</accession>
<dbReference type="CDD" id="cd24161">
    <property type="entry name" value="NUDIX_ADPRase_Ndx2"/>
    <property type="match status" value="1"/>
</dbReference>
<evidence type="ECO:0000313" key="9">
    <source>
        <dbReference type="EMBL" id="GAA3951369.1"/>
    </source>
</evidence>
<dbReference type="Gene3D" id="3.90.79.10">
    <property type="entry name" value="Nucleoside Triphosphate Pyrophosphohydrolase"/>
    <property type="match status" value="1"/>
</dbReference>
<dbReference type="PROSITE" id="PS51462">
    <property type="entry name" value="NUDIX"/>
    <property type="match status" value="1"/>
</dbReference>
<comment type="caution">
    <text evidence="9">The sequence shown here is derived from an EMBL/GenBank/DDBJ whole genome shotgun (WGS) entry which is preliminary data.</text>
</comment>
<dbReference type="InterPro" id="IPR015797">
    <property type="entry name" value="NUDIX_hydrolase-like_dom_sf"/>
</dbReference>
<comment type="similarity">
    <text evidence="3">Belongs to the Nudix hydrolase family. NudK subfamily.</text>
</comment>
<dbReference type="InterPro" id="IPR000086">
    <property type="entry name" value="NUDIX_hydrolase_dom"/>
</dbReference>
<keyword evidence="5" id="KW-0378">Hydrolase</keyword>
<organism evidence="9 10">
    <name type="scientific">Allohahella marinimesophila</name>
    <dbReference type="NCBI Taxonomy" id="1054972"/>
    <lineage>
        <taxon>Bacteria</taxon>
        <taxon>Pseudomonadati</taxon>
        <taxon>Pseudomonadota</taxon>
        <taxon>Gammaproteobacteria</taxon>
        <taxon>Oceanospirillales</taxon>
        <taxon>Hahellaceae</taxon>
        <taxon>Allohahella</taxon>
    </lineage>
</organism>
<evidence type="ECO:0000256" key="3">
    <source>
        <dbReference type="ARBA" id="ARBA00007275"/>
    </source>
</evidence>
<evidence type="ECO:0000256" key="6">
    <source>
        <dbReference type="ARBA" id="ARBA00032162"/>
    </source>
</evidence>
<dbReference type="SUPFAM" id="SSF55811">
    <property type="entry name" value="Nudix"/>
    <property type="match status" value="1"/>
</dbReference>
<comment type="cofactor">
    <cofactor evidence="2">
        <name>Mg(2+)</name>
        <dbReference type="ChEBI" id="CHEBI:18420"/>
    </cofactor>
</comment>
<evidence type="ECO:0000256" key="2">
    <source>
        <dbReference type="ARBA" id="ARBA00001946"/>
    </source>
</evidence>
<evidence type="ECO:0000256" key="7">
    <source>
        <dbReference type="ARBA" id="ARBA00032272"/>
    </source>
</evidence>
<name>A0ABP7NPC2_9GAMM</name>
<evidence type="ECO:0000256" key="5">
    <source>
        <dbReference type="ARBA" id="ARBA00022801"/>
    </source>
</evidence>
<gene>
    <name evidence="9" type="ORF">GCM10022278_08140</name>
</gene>
<evidence type="ECO:0000256" key="4">
    <source>
        <dbReference type="ARBA" id="ARBA00016377"/>
    </source>
</evidence>
<dbReference type="Proteomes" id="UP001501337">
    <property type="component" value="Unassembled WGS sequence"/>
</dbReference>
<dbReference type="EMBL" id="BAABBO010000001">
    <property type="protein sequence ID" value="GAA3951369.1"/>
    <property type="molecule type" value="Genomic_DNA"/>
</dbReference>
<keyword evidence="10" id="KW-1185">Reference proteome</keyword>
<protein>
    <recommendedName>
        <fullName evidence="4">GDP-mannose pyrophosphatase</fullName>
    </recommendedName>
    <alternativeName>
        <fullName evidence="6">GDP-mannose hydrolase</fullName>
    </alternativeName>
    <alternativeName>
        <fullName evidence="7">GDPMK</fullName>
    </alternativeName>
</protein>
<feature type="domain" description="Nudix hydrolase" evidence="8">
    <location>
        <begin position="51"/>
        <end position="189"/>
    </location>
</feature>
<evidence type="ECO:0000256" key="1">
    <source>
        <dbReference type="ARBA" id="ARBA00000847"/>
    </source>
</evidence>
<dbReference type="RefSeq" id="WP_344803525.1">
    <property type="nucleotide sequence ID" value="NZ_BAABBO010000001.1"/>
</dbReference>
<sequence>MEHDSENSNAKASRWTRRSQAVVYDNPWIRVEHHEVTAPTGVDTIYGLVHMHNTAVGIIPLDEDNHIWLVGQLRYPLDAWSWEVPMGGVKTAGLEQTADEQQRRLLDGAARELTEETGLSAERYTELVRLHTSNCVTDEVGVVYLAEGLTHAAPTPDPTEQLTVKRLPFVEAWTMAMNGSMSDALSVAAILKLGILRPHLLGS</sequence>
<evidence type="ECO:0000259" key="8">
    <source>
        <dbReference type="PROSITE" id="PS51462"/>
    </source>
</evidence>
<evidence type="ECO:0000313" key="10">
    <source>
        <dbReference type="Proteomes" id="UP001501337"/>
    </source>
</evidence>
<dbReference type="Pfam" id="PF00293">
    <property type="entry name" value="NUDIX"/>
    <property type="match status" value="1"/>
</dbReference>
<comment type="catalytic activity">
    <reaction evidence="1">
        <text>GDP-alpha-D-mannose + H2O = alpha-D-mannose 1-phosphate + GMP + 2 H(+)</text>
        <dbReference type="Rhea" id="RHEA:27978"/>
        <dbReference type="ChEBI" id="CHEBI:15377"/>
        <dbReference type="ChEBI" id="CHEBI:15378"/>
        <dbReference type="ChEBI" id="CHEBI:57527"/>
        <dbReference type="ChEBI" id="CHEBI:58115"/>
        <dbReference type="ChEBI" id="CHEBI:58409"/>
    </reaction>
</comment>
<proteinExistence type="inferred from homology"/>